<sequence>MLPLTESYHVPDIYLTTNASINTIPNMLPLTELYHVSDIDLTTNASINTIQNMLPLTESYHIPDIYLTTNVSINTIQNMLPLTESYHVPVHRQHLPAVSFFHSAANRKCVHENAMSAPSLDVVEPTS</sequence>
<name>A0ABD3VF72_SINWO</name>
<evidence type="ECO:0000313" key="1">
    <source>
        <dbReference type="EMBL" id="KAL3860241.1"/>
    </source>
</evidence>
<dbReference type="Proteomes" id="UP001634394">
    <property type="component" value="Unassembled WGS sequence"/>
</dbReference>
<proteinExistence type="predicted"/>
<reference evidence="1 2" key="1">
    <citation type="submission" date="2024-11" db="EMBL/GenBank/DDBJ databases">
        <title>Chromosome-level genome assembly of the freshwater bivalve Anodonta woodiana.</title>
        <authorList>
            <person name="Chen X."/>
        </authorList>
    </citation>
    <scope>NUCLEOTIDE SEQUENCE [LARGE SCALE GENOMIC DNA]</scope>
    <source>
        <strain evidence="1">MN2024</strain>
        <tissue evidence="1">Gills</tissue>
    </source>
</reference>
<keyword evidence="2" id="KW-1185">Reference proteome</keyword>
<dbReference type="AlphaFoldDB" id="A0ABD3VF72"/>
<evidence type="ECO:0000313" key="2">
    <source>
        <dbReference type="Proteomes" id="UP001634394"/>
    </source>
</evidence>
<comment type="caution">
    <text evidence="1">The sequence shown here is derived from an EMBL/GenBank/DDBJ whole genome shotgun (WGS) entry which is preliminary data.</text>
</comment>
<gene>
    <name evidence="1" type="ORF">ACJMK2_010393</name>
</gene>
<accession>A0ABD3VF72</accession>
<protein>
    <submittedName>
        <fullName evidence="1">Uncharacterized protein</fullName>
    </submittedName>
</protein>
<dbReference type="EMBL" id="JBJQND010000012">
    <property type="protein sequence ID" value="KAL3860241.1"/>
    <property type="molecule type" value="Genomic_DNA"/>
</dbReference>
<organism evidence="1 2">
    <name type="scientific">Sinanodonta woodiana</name>
    <name type="common">Chinese pond mussel</name>
    <name type="synonym">Anodonta woodiana</name>
    <dbReference type="NCBI Taxonomy" id="1069815"/>
    <lineage>
        <taxon>Eukaryota</taxon>
        <taxon>Metazoa</taxon>
        <taxon>Spiralia</taxon>
        <taxon>Lophotrochozoa</taxon>
        <taxon>Mollusca</taxon>
        <taxon>Bivalvia</taxon>
        <taxon>Autobranchia</taxon>
        <taxon>Heteroconchia</taxon>
        <taxon>Palaeoheterodonta</taxon>
        <taxon>Unionida</taxon>
        <taxon>Unionoidea</taxon>
        <taxon>Unionidae</taxon>
        <taxon>Unioninae</taxon>
        <taxon>Sinanodonta</taxon>
    </lineage>
</organism>